<evidence type="ECO:0008006" key="5">
    <source>
        <dbReference type="Google" id="ProtNLM"/>
    </source>
</evidence>
<dbReference type="EMBL" id="JBBWRZ010000001">
    <property type="protein sequence ID" value="KAK8246957.1"/>
    <property type="molecule type" value="Genomic_DNA"/>
</dbReference>
<keyword evidence="4" id="KW-1185">Reference proteome</keyword>
<evidence type="ECO:0000313" key="3">
    <source>
        <dbReference type="EMBL" id="KAK8246957.1"/>
    </source>
</evidence>
<evidence type="ECO:0000313" key="4">
    <source>
        <dbReference type="Proteomes" id="UP001492380"/>
    </source>
</evidence>
<feature type="signal peptide" evidence="2">
    <location>
        <begin position="1"/>
        <end position="21"/>
    </location>
</feature>
<evidence type="ECO:0000256" key="1">
    <source>
        <dbReference type="SAM" id="MobiDB-lite"/>
    </source>
</evidence>
<feature type="region of interest" description="Disordered" evidence="1">
    <location>
        <begin position="135"/>
        <end position="193"/>
    </location>
</feature>
<name>A0ABR1Z446_9PEZI</name>
<proteinExistence type="predicted"/>
<reference evidence="3 4" key="1">
    <citation type="submission" date="2024-04" db="EMBL/GenBank/DDBJ databases">
        <title>Phyllosticta paracitricarpa is synonymous to the EU quarantine fungus P. citricarpa based on phylogenomic analyses.</title>
        <authorList>
            <consortium name="Lawrence Berkeley National Laboratory"/>
            <person name="Van Ingen-Buijs V.A."/>
            <person name="Van Westerhoven A.C."/>
            <person name="Haridas S."/>
            <person name="Skiadas P."/>
            <person name="Martin F."/>
            <person name="Groenewald J.Z."/>
            <person name="Crous P.W."/>
            <person name="Seidl M.F."/>
        </authorList>
    </citation>
    <scope>NUCLEOTIDE SEQUENCE [LARGE SCALE GENOMIC DNA]</scope>
    <source>
        <strain evidence="3 4">CBS 123374</strain>
    </source>
</reference>
<sequence length="193" mass="21194">MGLLGGSRALLVPGPLRLCLAASCRLCSLLSFLGSSCVVSLSQVIQACVASRARDGFHVCSASSLLCSPTYNPTIVPGTFHTLPCRLGTTQPTVPSCTKHLSRENSNKKRLQLWLKQFTSRFKLLNVVEMEMRPERRRCNQRASASTTSEGSHRAETAEMMVDFGNRPRQMRSNSKRTLIGRPLPATDDDGIQ</sequence>
<feature type="compositionally biased region" description="Polar residues" evidence="1">
    <location>
        <begin position="141"/>
        <end position="150"/>
    </location>
</feature>
<evidence type="ECO:0000256" key="2">
    <source>
        <dbReference type="SAM" id="SignalP"/>
    </source>
</evidence>
<dbReference type="Proteomes" id="UP001492380">
    <property type="component" value="Unassembled WGS sequence"/>
</dbReference>
<organism evidence="3 4">
    <name type="scientific">Phyllosticta capitalensis</name>
    <dbReference type="NCBI Taxonomy" id="121624"/>
    <lineage>
        <taxon>Eukaryota</taxon>
        <taxon>Fungi</taxon>
        <taxon>Dikarya</taxon>
        <taxon>Ascomycota</taxon>
        <taxon>Pezizomycotina</taxon>
        <taxon>Dothideomycetes</taxon>
        <taxon>Dothideomycetes incertae sedis</taxon>
        <taxon>Botryosphaeriales</taxon>
        <taxon>Phyllostictaceae</taxon>
        <taxon>Phyllosticta</taxon>
    </lineage>
</organism>
<gene>
    <name evidence="3" type="ORF">HDK90DRAFT_26049</name>
</gene>
<feature type="chain" id="PRO_5045674272" description="Secreted protein" evidence="2">
    <location>
        <begin position="22"/>
        <end position="193"/>
    </location>
</feature>
<protein>
    <recommendedName>
        <fullName evidence="5">Secreted protein</fullName>
    </recommendedName>
</protein>
<keyword evidence="2" id="KW-0732">Signal</keyword>
<comment type="caution">
    <text evidence="3">The sequence shown here is derived from an EMBL/GenBank/DDBJ whole genome shotgun (WGS) entry which is preliminary data.</text>
</comment>
<accession>A0ABR1Z446</accession>